<dbReference type="Gene3D" id="3.40.50.11540">
    <property type="entry name" value="NADH-ubiquinone oxidoreductase 51kDa subunit"/>
    <property type="match status" value="1"/>
</dbReference>
<evidence type="ECO:0000256" key="1">
    <source>
        <dbReference type="ARBA" id="ARBA00022485"/>
    </source>
</evidence>
<dbReference type="Pfam" id="PF01512">
    <property type="entry name" value="Complex1_51K"/>
    <property type="match status" value="1"/>
</dbReference>
<dbReference type="Gene3D" id="6.10.250.1450">
    <property type="match status" value="1"/>
</dbReference>
<dbReference type="Gene3D" id="3.40.30.10">
    <property type="entry name" value="Glutaredoxin"/>
    <property type="match status" value="1"/>
</dbReference>
<protein>
    <recommendedName>
        <fullName evidence="5">NADH-ubiquinone oxidoreductase 51kDa subunit FMN-binding domain-containing protein</fullName>
    </recommendedName>
</protein>
<feature type="domain" description="NADH-ubiquinone oxidoreductase 51kDa subunit FMN-binding" evidence="5">
    <location>
        <begin position="114"/>
        <end position="241"/>
    </location>
</feature>
<accession>X0Y4U0</accession>
<dbReference type="GO" id="GO:0051539">
    <property type="term" value="F:4 iron, 4 sulfur cluster binding"/>
    <property type="evidence" value="ECO:0007669"/>
    <property type="project" value="UniProtKB-KW"/>
</dbReference>
<evidence type="ECO:0000256" key="2">
    <source>
        <dbReference type="ARBA" id="ARBA00022723"/>
    </source>
</evidence>
<evidence type="ECO:0000313" key="6">
    <source>
        <dbReference type="EMBL" id="GAG31861.1"/>
    </source>
</evidence>
<organism evidence="6">
    <name type="scientific">marine sediment metagenome</name>
    <dbReference type="NCBI Taxonomy" id="412755"/>
    <lineage>
        <taxon>unclassified sequences</taxon>
        <taxon>metagenomes</taxon>
        <taxon>ecological metagenomes</taxon>
    </lineage>
</organism>
<dbReference type="PANTHER" id="PTHR43578:SF3">
    <property type="entry name" value="NADH-QUINONE OXIDOREDUCTASE SUBUNIT F"/>
    <property type="match status" value="1"/>
</dbReference>
<gene>
    <name evidence="6" type="ORF">S01H1_73812</name>
</gene>
<dbReference type="InterPro" id="IPR036249">
    <property type="entry name" value="Thioredoxin-like_sf"/>
</dbReference>
<keyword evidence="1" id="KW-0004">4Fe-4S</keyword>
<dbReference type="SUPFAM" id="SSF142019">
    <property type="entry name" value="Nqo1 FMN-binding domain-like"/>
    <property type="match status" value="1"/>
</dbReference>
<feature type="non-terminal residue" evidence="6">
    <location>
        <position position="241"/>
    </location>
</feature>
<dbReference type="InterPro" id="IPR037225">
    <property type="entry name" value="Nuo51_FMN-bd_sf"/>
</dbReference>
<dbReference type="SUPFAM" id="SSF52833">
    <property type="entry name" value="Thioredoxin-like"/>
    <property type="match status" value="1"/>
</dbReference>
<dbReference type="CDD" id="cd02980">
    <property type="entry name" value="TRX_Fd_family"/>
    <property type="match status" value="1"/>
</dbReference>
<feature type="non-terminal residue" evidence="6">
    <location>
        <position position="1"/>
    </location>
</feature>
<keyword evidence="4" id="KW-0411">Iron-sulfur</keyword>
<evidence type="ECO:0000256" key="4">
    <source>
        <dbReference type="ARBA" id="ARBA00023014"/>
    </source>
</evidence>
<comment type="caution">
    <text evidence="6">The sequence shown here is derived from an EMBL/GenBank/DDBJ whole genome shotgun (WGS) entry which is preliminary data.</text>
</comment>
<keyword evidence="2" id="KW-0479">Metal-binding</keyword>
<dbReference type="PANTHER" id="PTHR43578">
    <property type="entry name" value="NADH-QUINONE OXIDOREDUCTASE SUBUNIT F"/>
    <property type="match status" value="1"/>
</dbReference>
<dbReference type="GO" id="GO:0046872">
    <property type="term" value="F:metal ion binding"/>
    <property type="evidence" value="ECO:0007669"/>
    <property type="project" value="UniProtKB-KW"/>
</dbReference>
<proteinExistence type="predicted"/>
<sequence>FGCHGFCEKGPIIVIYPSKVCYPNVKAKDVSRIVSETVVKNKVIDELLYIAPSTGKKITYEGEIPFYKKQTRTIFGNNGRIDPKSIEDYIAIGGYSANVKALTTMKPKDIIAEVKNSGIRGRGGGGFPTGRKWESASNAKGEKKYIICNADEGDPGAYMDRSILEGNPHSIIEGMIIGAFAVGSHNGYIYVRAEYPLAVEHFSIALGQAREIGLLGKNILGTGFDFDIQIYQGGGAFVCGE</sequence>
<keyword evidence="3" id="KW-0408">Iron</keyword>
<evidence type="ECO:0000256" key="3">
    <source>
        <dbReference type="ARBA" id="ARBA00023004"/>
    </source>
</evidence>
<evidence type="ECO:0000259" key="5">
    <source>
        <dbReference type="Pfam" id="PF01512"/>
    </source>
</evidence>
<reference evidence="6" key="1">
    <citation type="journal article" date="2014" name="Front. Microbiol.">
        <title>High frequency of phylogenetically diverse reductive dehalogenase-homologous genes in deep subseafloor sedimentary metagenomes.</title>
        <authorList>
            <person name="Kawai M."/>
            <person name="Futagami T."/>
            <person name="Toyoda A."/>
            <person name="Takaki Y."/>
            <person name="Nishi S."/>
            <person name="Hori S."/>
            <person name="Arai W."/>
            <person name="Tsubouchi T."/>
            <person name="Morono Y."/>
            <person name="Uchiyama I."/>
            <person name="Ito T."/>
            <person name="Fujiyama A."/>
            <person name="Inagaki F."/>
            <person name="Takami H."/>
        </authorList>
    </citation>
    <scope>NUCLEOTIDE SEQUENCE</scope>
    <source>
        <strain evidence="6">Expedition CK06-06</strain>
    </source>
</reference>
<dbReference type="InterPro" id="IPR011538">
    <property type="entry name" value="Nuo51_FMN-bd"/>
</dbReference>
<name>X0Y4U0_9ZZZZ</name>
<dbReference type="EMBL" id="BARS01049338">
    <property type="protein sequence ID" value="GAG31861.1"/>
    <property type="molecule type" value="Genomic_DNA"/>
</dbReference>
<dbReference type="AlphaFoldDB" id="X0Y4U0"/>